<feature type="region of interest" description="Disordered" evidence="1">
    <location>
        <begin position="92"/>
        <end position="151"/>
    </location>
</feature>
<protein>
    <recommendedName>
        <fullName evidence="4">SAP domain-containing protein</fullName>
    </recommendedName>
</protein>
<feature type="compositionally biased region" description="Basic and acidic residues" evidence="1">
    <location>
        <begin position="113"/>
        <end position="151"/>
    </location>
</feature>
<feature type="region of interest" description="Disordered" evidence="1">
    <location>
        <begin position="1"/>
        <end position="24"/>
    </location>
</feature>
<evidence type="ECO:0000256" key="1">
    <source>
        <dbReference type="SAM" id="MobiDB-lite"/>
    </source>
</evidence>
<sequence length="248" mass="27736">MSQAPASTRRVTRHSSRVSDVGISSLATPSTAHSFVGITPSPSATIAQLLRRNAELEAQKTLLQVREQTANAHAVYMAQQAAVYKYRLNHQAKKQDGEDRRIHTQSRVITSVEGREEAAQEKQRKQRDKVDSEKKGKEKEKDDLLRRGKQKETQDCFTGALTTKNKSQLEDICAALEIPYDGTGKVLQIRLKAHFDANPELKQHERYKGLFSRGNKRATRSFELDENGASASGLSSVQPPSNRPRLET</sequence>
<dbReference type="Proteomes" id="UP001049176">
    <property type="component" value="Chromosome 11"/>
</dbReference>
<dbReference type="OrthoDB" id="5569309at2759"/>
<proteinExistence type="predicted"/>
<feature type="region of interest" description="Disordered" evidence="1">
    <location>
        <begin position="212"/>
        <end position="248"/>
    </location>
</feature>
<gene>
    <name evidence="2" type="ORF">E1B28_003480</name>
</gene>
<comment type="caution">
    <text evidence="2">The sequence shown here is derived from an EMBL/GenBank/DDBJ whole genome shotgun (WGS) entry which is preliminary data.</text>
</comment>
<evidence type="ECO:0000313" key="2">
    <source>
        <dbReference type="EMBL" id="KAG7085952.1"/>
    </source>
</evidence>
<keyword evidence="3" id="KW-1185">Reference proteome</keyword>
<dbReference type="KEGG" id="more:E1B28_003480"/>
<dbReference type="RefSeq" id="XP_043002423.1">
    <property type="nucleotide sequence ID" value="XM_043160466.1"/>
</dbReference>
<feature type="compositionally biased region" description="Polar residues" evidence="1">
    <location>
        <begin position="229"/>
        <end position="240"/>
    </location>
</feature>
<organism evidence="2 3">
    <name type="scientific">Marasmius oreades</name>
    <name type="common">fairy-ring Marasmius</name>
    <dbReference type="NCBI Taxonomy" id="181124"/>
    <lineage>
        <taxon>Eukaryota</taxon>
        <taxon>Fungi</taxon>
        <taxon>Dikarya</taxon>
        <taxon>Basidiomycota</taxon>
        <taxon>Agaricomycotina</taxon>
        <taxon>Agaricomycetes</taxon>
        <taxon>Agaricomycetidae</taxon>
        <taxon>Agaricales</taxon>
        <taxon>Marasmiineae</taxon>
        <taxon>Marasmiaceae</taxon>
        <taxon>Marasmius</taxon>
    </lineage>
</organism>
<reference evidence="2" key="1">
    <citation type="journal article" date="2021" name="Genome Biol. Evol.">
        <title>The assembled and annotated genome of the fairy-ring fungus Marasmius oreades.</title>
        <authorList>
            <person name="Hiltunen M."/>
            <person name="Ament-Velasquez S.L."/>
            <person name="Johannesson H."/>
        </authorList>
    </citation>
    <scope>NUCLEOTIDE SEQUENCE</scope>
    <source>
        <strain evidence="2">03SP1</strain>
    </source>
</reference>
<dbReference type="AlphaFoldDB" id="A0A9P7UJY1"/>
<name>A0A9P7UJY1_9AGAR</name>
<dbReference type="GeneID" id="66072556"/>
<feature type="compositionally biased region" description="Basic and acidic residues" evidence="1">
    <location>
        <begin position="93"/>
        <end position="102"/>
    </location>
</feature>
<dbReference type="EMBL" id="CM032191">
    <property type="protein sequence ID" value="KAG7085952.1"/>
    <property type="molecule type" value="Genomic_DNA"/>
</dbReference>
<accession>A0A9P7UJY1</accession>
<evidence type="ECO:0000313" key="3">
    <source>
        <dbReference type="Proteomes" id="UP001049176"/>
    </source>
</evidence>
<evidence type="ECO:0008006" key="4">
    <source>
        <dbReference type="Google" id="ProtNLM"/>
    </source>
</evidence>